<dbReference type="RefSeq" id="WP_145876162.1">
    <property type="nucleotide sequence ID" value="NZ_CP046904.1"/>
</dbReference>
<reference evidence="2" key="2">
    <citation type="submission" date="2019-07" db="EMBL/GenBank/DDBJ databases">
        <authorList>
            <person name="Whitman W."/>
            <person name="Huntemann M."/>
            <person name="Clum A."/>
            <person name="Pillay M."/>
            <person name="Palaniappan K."/>
            <person name="Varghese N."/>
            <person name="Mikhailova N."/>
            <person name="Stamatis D."/>
            <person name="Reddy T."/>
            <person name="Daum C."/>
            <person name="Shapiro N."/>
            <person name="Ivanova N."/>
            <person name="Kyrpides N."/>
            <person name="Woyke T."/>
        </authorList>
    </citation>
    <scope>NUCLEOTIDE SEQUENCE</scope>
    <source>
        <strain evidence="2">CGMCC 1.10685</strain>
    </source>
</reference>
<evidence type="ECO:0000313" key="4">
    <source>
        <dbReference type="Proteomes" id="UP000437862"/>
    </source>
</evidence>
<keyword evidence="4" id="KW-1185">Reference proteome</keyword>
<dbReference type="EMBL" id="VLKW01000005">
    <property type="protein sequence ID" value="TWI46584.1"/>
    <property type="molecule type" value="Genomic_DNA"/>
</dbReference>
<gene>
    <name evidence="1" type="ORF">GO485_01010</name>
    <name evidence="2" type="ORF">IP92_02943</name>
</gene>
<evidence type="ECO:0000313" key="3">
    <source>
        <dbReference type="Proteomes" id="UP000315112"/>
    </source>
</evidence>
<dbReference type="Proteomes" id="UP000315112">
    <property type="component" value="Unassembled WGS sequence"/>
</dbReference>
<dbReference type="EMBL" id="CP046904">
    <property type="protein sequence ID" value="QGZ37773.1"/>
    <property type="molecule type" value="Genomic_DNA"/>
</dbReference>
<evidence type="ECO:0000313" key="2">
    <source>
        <dbReference type="EMBL" id="TWI46584.1"/>
    </source>
</evidence>
<protein>
    <submittedName>
        <fullName evidence="2">Uncharacterized protein</fullName>
    </submittedName>
</protein>
<dbReference type="Proteomes" id="UP000437862">
    <property type="component" value="Chromosome"/>
</dbReference>
<proteinExistence type="predicted"/>
<accession>A0A562PQ68</accession>
<evidence type="ECO:0000313" key="1">
    <source>
        <dbReference type="EMBL" id="QGZ37773.1"/>
    </source>
</evidence>
<dbReference type="OrthoDB" id="8763161at2"/>
<name>A0A562PQ68_9BURK</name>
<organism evidence="2 3">
    <name type="scientific">Pseudoduganella flava</name>
    <dbReference type="NCBI Taxonomy" id="871742"/>
    <lineage>
        <taxon>Bacteria</taxon>
        <taxon>Pseudomonadati</taxon>
        <taxon>Pseudomonadota</taxon>
        <taxon>Betaproteobacteria</taxon>
        <taxon>Burkholderiales</taxon>
        <taxon>Oxalobacteraceae</taxon>
        <taxon>Telluria group</taxon>
        <taxon>Pseudoduganella</taxon>
    </lineage>
</organism>
<dbReference type="AlphaFoldDB" id="A0A562PQ68"/>
<reference evidence="1 4" key="3">
    <citation type="submission" date="2019-12" db="EMBL/GenBank/DDBJ databases">
        <title>Draft Genome Sequences of Six Type Strains of the Genus Massilia.</title>
        <authorList>
            <person name="Miess H."/>
            <person name="Frediansyah A."/>
            <person name="Goeker M."/>
            <person name="Gross H."/>
        </authorList>
    </citation>
    <scope>NUCLEOTIDE SEQUENCE [LARGE SCALE GENOMIC DNA]</scope>
    <source>
        <strain evidence="1 4">DSM 26639</strain>
    </source>
</reference>
<sequence length="91" mass="9467">MTIDNTKLVLLAAGAVLGLIIVKKNFGVVDAAAGAVGVIGDAMSGVVIGIGEVIGIPRTDETECEKAMREGRTWDASFACPAGTWLKYLMK</sequence>
<reference evidence="2 3" key="1">
    <citation type="journal article" date="2015" name="Stand. Genomic Sci.">
        <title>Genomic Encyclopedia of Bacterial and Archaeal Type Strains, Phase III: the genomes of soil and plant-associated and newly described type strains.</title>
        <authorList>
            <person name="Whitman W.B."/>
            <person name="Woyke T."/>
            <person name="Klenk H.P."/>
            <person name="Zhou Y."/>
            <person name="Lilburn T.G."/>
            <person name="Beck B.J."/>
            <person name="De Vos P."/>
            <person name="Vandamme P."/>
            <person name="Eisen J.A."/>
            <person name="Garrity G."/>
            <person name="Hugenholtz P."/>
            <person name="Kyrpides N.C."/>
        </authorList>
    </citation>
    <scope>NUCLEOTIDE SEQUENCE [LARGE SCALE GENOMIC DNA]</scope>
    <source>
        <strain evidence="2 3">CGMCC 1.10685</strain>
    </source>
</reference>